<keyword evidence="1" id="KW-0812">Transmembrane</keyword>
<accession>A0A0E4BY40</accession>
<reference evidence="2 3" key="1">
    <citation type="submission" date="2014-11" db="EMBL/GenBank/DDBJ databases">
        <title>Symbiosis island explosion on the genome of extra-slow-growing strains of soybean bradyrhizobia with massive insertion sequences.</title>
        <authorList>
            <person name="Iida T."/>
            <person name="Minamisawa K."/>
        </authorList>
    </citation>
    <scope>NUCLEOTIDE SEQUENCE [LARGE SCALE GENOMIC DNA]</scope>
    <source>
        <strain evidence="2 3">NK6</strain>
    </source>
</reference>
<feature type="transmembrane region" description="Helical" evidence="1">
    <location>
        <begin position="252"/>
        <end position="277"/>
    </location>
</feature>
<evidence type="ECO:0000313" key="3">
    <source>
        <dbReference type="Proteomes" id="UP000063308"/>
    </source>
</evidence>
<keyword evidence="1" id="KW-0472">Membrane</keyword>
<evidence type="ECO:0000313" key="2">
    <source>
        <dbReference type="EMBL" id="BAR62901.1"/>
    </source>
</evidence>
<evidence type="ECO:0000256" key="1">
    <source>
        <dbReference type="SAM" id="Phobius"/>
    </source>
</evidence>
<dbReference type="RefSeq" id="WP_060912474.1">
    <property type="nucleotide sequence ID" value="NZ_JAFCKD010000031.1"/>
</dbReference>
<proteinExistence type="predicted"/>
<dbReference type="Proteomes" id="UP000063308">
    <property type="component" value="Chromosome"/>
</dbReference>
<gene>
    <name evidence="2" type="ORF">NK6_9766</name>
</gene>
<dbReference type="EMBL" id="AP014685">
    <property type="protein sequence ID" value="BAR62901.1"/>
    <property type="molecule type" value="Genomic_DNA"/>
</dbReference>
<keyword evidence="1" id="KW-1133">Transmembrane helix</keyword>
<name>A0A0E4BY40_9BRAD</name>
<dbReference type="AlphaFoldDB" id="A0A0E4BY40"/>
<feature type="transmembrane region" description="Helical" evidence="1">
    <location>
        <begin position="203"/>
        <end position="223"/>
    </location>
</feature>
<sequence>MLEIVRQQMICIVAPGWPGGGGLPQSLEDALDSLLRDVAVVHFASIGLLPAVADAAEQRPSLMLELAVEEGLRPYDLLYRLIHHPGGAMWSLFGAMVAPGVAVPTAQHEQQLLDKLMQWHSIADGAFVGARDRSVRQIKMEQDLLERTRAEARTLKSKYGNDRTAFALALARWAYADPRFEWAATPAPRSYWRGKGAGIGAKLAYPVAAIVLWFVALWLISALPRAYNWFFGEPGPIVQAVEDAVSKTSKCLLAISGHGLLAFAVIAFLVWLFLVPLPAQFVSWRRWLNSVQQELDRPTDTFSSLSTYVGGWVIGVPLLLAIAACAIAYTFAPLAYALAPDYMARIVEPKIPKLTGLEIIGIAVVVIAVVLCIGALFYWLNRRFTKLSEQFFHPLEDDVPRAQQIHPSVERCEAELVRKTQHMFSLTDVRRPNGWSAWCIRTALRIVTFAGRVFFTQGWLGNAPGIHFGHWHIIDNGRRFLFCSNYDGNFGGYLDDFINGASTGTTLAWRWTELSPRAPAVDGQPGIAAPRSFPPTRFVIFRGVKCELKFKSYARDSMLPHIYHFDACNRTIEQINLATGLRDALFGERNEKNDDLIMRAIET</sequence>
<feature type="transmembrane region" description="Helical" evidence="1">
    <location>
        <begin position="312"/>
        <end position="339"/>
    </location>
</feature>
<feature type="transmembrane region" description="Helical" evidence="1">
    <location>
        <begin position="359"/>
        <end position="380"/>
    </location>
</feature>
<protein>
    <submittedName>
        <fullName evidence="2">Uncharacterized protein</fullName>
    </submittedName>
</protein>
<organism evidence="2 3">
    <name type="scientific">Bradyrhizobium diazoefficiens</name>
    <dbReference type="NCBI Taxonomy" id="1355477"/>
    <lineage>
        <taxon>Bacteria</taxon>
        <taxon>Pseudomonadati</taxon>
        <taxon>Pseudomonadota</taxon>
        <taxon>Alphaproteobacteria</taxon>
        <taxon>Hyphomicrobiales</taxon>
        <taxon>Nitrobacteraceae</taxon>
        <taxon>Bradyrhizobium</taxon>
    </lineage>
</organism>